<organism evidence="2 3">
    <name type="scientific">Mesorhabditis spiculigera</name>
    <dbReference type="NCBI Taxonomy" id="96644"/>
    <lineage>
        <taxon>Eukaryota</taxon>
        <taxon>Metazoa</taxon>
        <taxon>Ecdysozoa</taxon>
        <taxon>Nematoda</taxon>
        <taxon>Chromadorea</taxon>
        <taxon>Rhabditida</taxon>
        <taxon>Rhabditina</taxon>
        <taxon>Rhabditomorpha</taxon>
        <taxon>Rhabditoidea</taxon>
        <taxon>Rhabditidae</taxon>
        <taxon>Mesorhabditinae</taxon>
        <taxon>Mesorhabditis</taxon>
    </lineage>
</organism>
<reference evidence="2" key="1">
    <citation type="submission" date="2023-06" db="EMBL/GenBank/DDBJ databases">
        <authorList>
            <person name="Delattre M."/>
        </authorList>
    </citation>
    <scope>NUCLEOTIDE SEQUENCE</scope>
    <source>
        <strain evidence="2">AF72</strain>
    </source>
</reference>
<gene>
    <name evidence="2" type="ORF">MSPICULIGERA_LOCUS7119</name>
</gene>
<dbReference type="AlphaFoldDB" id="A0AA36CGW5"/>
<feature type="non-terminal residue" evidence="2">
    <location>
        <position position="95"/>
    </location>
</feature>
<proteinExistence type="predicted"/>
<protein>
    <submittedName>
        <fullName evidence="2">Uncharacterized protein</fullName>
    </submittedName>
</protein>
<evidence type="ECO:0000256" key="1">
    <source>
        <dbReference type="SAM" id="MobiDB-lite"/>
    </source>
</evidence>
<keyword evidence="3" id="KW-1185">Reference proteome</keyword>
<dbReference type="Proteomes" id="UP001177023">
    <property type="component" value="Unassembled WGS sequence"/>
</dbReference>
<dbReference type="EMBL" id="CATQJA010001773">
    <property type="protein sequence ID" value="CAJ0568603.1"/>
    <property type="molecule type" value="Genomic_DNA"/>
</dbReference>
<name>A0AA36CGW5_9BILA</name>
<feature type="non-terminal residue" evidence="2">
    <location>
        <position position="1"/>
    </location>
</feature>
<sequence length="95" mass="10122">VSKISIWLFRSGRLQPEMDFLGCVVNVPPERIALRSDVSFNVSSETLLFAKTNGLPGENGGGAGGKANPTFSESSHLHPQHAINNSYAAIEQTPG</sequence>
<evidence type="ECO:0000313" key="2">
    <source>
        <dbReference type="EMBL" id="CAJ0568603.1"/>
    </source>
</evidence>
<feature type="region of interest" description="Disordered" evidence="1">
    <location>
        <begin position="53"/>
        <end position="78"/>
    </location>
</feature>
<accession>A0AA36CGW5</accession>
<comment type="caution">
    <text evidence="2">The sequence shown here is derived from an EMBL/GenBank/DDBJ whole genome shotgun (WGS) entry which is preliminary data.</text>
</comment>
<evidence type="ECO:0000313" key="3">
    <source>
        <dbReference type="Proteomes" id="UP001177023"/>
    </source>
</evidence>